<dbReference type="InterPro" id="IPR051937">
    <property type="entry name" value="R3H_domain_containing"/>
</dbReference>
<feature type="compositionally biased region" description="Low complexity" evidence="1">
    <location>
        <begin position="624"/>
        <end position="646"/>
    </location>
</feature>
<feature type="region of interest" description="Disordered" evidence="1">
    <location>
        <begin position="173"/>
        <end position="237"/>
    </location>
</feature>
<dbReference type="AlphaFoldDB" id="A0A9P6ZJV4"/>
<dbReference type="Proteomes" id="UP000714275">
    <property type="component" value="Unassembled WGS sequence"/>
</dbReference>
<feature type="domain" description="SUZ" evidence="2">
    <location>
        <begin position="161"/>
        <end position="256"/>
    </location>
</feature>
<feature type="compositionally biased region" description="Low complexity" evidence="1">
    <location>
        <begin position="295"/>
        <end position="307"/>
    </location>
</feature>
<feature type="region of interest" description="Disordered" evidence="1">
    <location>
        <begin position="512"/>
        <end position="717"/>
    </location>
</feature>
<evidence type="ECO:0000259" key="2">
    <source>
        <dbReference type="PROSITE" id="PS51673"/>
    </source>
</evidence>
<accession>A0A9P6ZJV4</accession>
<dbReference type="PANTHER" id="PTHR15672:SF8">
    <property type="entry name" value="PROTEIN ENCORE"/>
    <property type="match status" value="1"/>
</dbReference>
<dbReference type="Pfam" id="PF12752">
    <property type="entry name" value="SUZ"/>
    <property type="match status" value="1"/>
</dbReference>
<dbReference type="GO" id="GO:0003676">
    <property type="term" value="F:nucleic acid binding"/>
    <property type="evidence" value="ECO:0007669"/>
    <property type="project" value="InterPro"/>
</dbReference>
<feature type="compositionally biased region" description="Polar residues" evidence="1">
    <location>
        <begin position="512"/>
        <end position="521"/>
    </location>
</feature>
<feature type="region of interest" description="Disordered" evidence="1">
    <location>
        <begin position="451"/>
        <end position="481"/>
    </location>
</feature>
<feature type="compositionally biased region" description="Low complexity" evidence="1">
    <location>
        <begin position="267"/>
        <end position="282"/>
    </location>
</feature>
<feature type="compositionally biased region" description="Polar residues" evidence="1">
    <location>
        <begin position="534"/>
        <end position="543"/>
    </location>
</feature>
<dbReference type="InterPro" id="IPR024771">
    <property type="entry name" value="SUZ"/>
</dbReference>
<feature type="compositionally biased region" description="Polar residues" evidence="1">
    <location>
        <begin position="1"/>
        <end position="11"/>
    </location>
</feature>
<feature type="compositionally biased region" description="Polar residues" evidence="1">
    <location>
        <begin position="320"/>
        <end position="329"/>
    </location>
</feature>
<keyword evidence="4" id="KW-1185">Reference proteome</keyword>
<evidence type="ECO:0000313" key="4">
    <source>
        <dbReference type="Proteomes" id="UP000714275"/>
    </source>
</evidence>
<proteinExistence type="predicted"/>
<dbReference type="OrthoDB" id="278430at2759"/>
<gene>
    <name evidence="3" type="ORF">EV702DRAFT_1144689</name>
</gene>
<dbReference type="InterPro" id="IPR036867">
    <property type="entry name" value="R3H_dom_sf"/>
</dbReference>
<dbReference type="PROSITE" id="PS51673">
    <property type="entry name" value="SUZ"/>
    <property type="match status" value="1"/>
</dbReference>
<feature type="compositionally biased region" description="Low complexity" evidence="1">
    <location>
        <begin position="594"/>
        <end position="611"/>
    </location>
</feature>
<feature type="compositionally biased region" description="Polar residues" evidence="1">
    <location>
        <begin position="46"/>
        <end position="64"/>
    </location>
</feature>
<feature type="region of interest" description="Disordered" evidence="1">
    <location>
        <begin position="262"/>
        <end position="355"/>
    </location>
</feature>
<feature type="compositionally biased region" description="Polar residues" evidence="1">
    <location>
        <begin position="463"/>
        <end position="472"/>
    </location>
</feature>
<evidence type="ECO:0000256" key="1">
    <source>
        <dbReference type="SAM" id="MobiDB-lite"/>
    </source>
</evidence>
<dbReference type="PANTHER" id="PTHR15672">
    <property type="entry name" value="CAMP-REGULATED PHOSPHOPROTEIN 21 RELATED R3H DOMAIN CONTAINING PROTEIN"/>
    <property type="match status" value="1"/>
</dbReference>
<reference evidence="3" key="1">
    <citation type="journal article" date="2020" name="New Phytol.">
        <title>Comparative genomics reveals dynamic genome evolution in host specialist ectomycorrhizal fungi.</title>
        <authorList>
            <person name="Lofgren L.A."/>
            <person name="Nguyen N.H."/>
            <person name="Vilgalys R."/>
            <person name="Ruytinx J."/>
            <person name="Liao H.L."/>
            <person name="Branco S."/>
            <person name="Kuo A."/>
            <person name="LaButti K."/>
            <person name="Lipzen A."/>
            <person name="Andreopoulos W."/>
            <person name="Pangilinan J."/>
            <person name="Riley R."/>
            <person name="Hundley H."/>
            <person name="Na H."/>
            <person name="Barry K."/>
            <person name="Grigoriev I.V."/>
            <person name="Stajich J.E."/>
            <person name="Kennedy P.G."/>
        </authorList>
    </citation>
    <scope>NUCLEOTIDE SEQUENCE</scope>
    <source>
        <strain evidence="3">DOB743</strain>
    </source>
</reference>
<feature type="region of interest" description="Disordered" evidence="1">
    <location>
        <begin position="772"/>
        <end position="812"/>
    </location>
</feature>
<feature type="compositionally biased region" description="Polar residues" evidence="1">
    <location>
        <begin position="679"/>
        <end position="703"/>
    </location>
</feature>
<feature type="compositionally biased region" description="Low complexity" evidence="1">
    <location>
        <begin position="338"/>
        <end position="352"/>
    </location>
</feature>
<protein>
    <recommendedName>
        <fullName evidence="2">SUZ domain-containing protein</fullName>
    </recommendedName>
</protein>
<name>A0A9P6ZJV4_9AGAM</name>
<feature type="region of interest" description="Disordered" evidence="1">
    <location>
        <begin position="1"/>
        <end position="68"/>
    </location>
</feature>
<dbReference type="CDD" id="cd02642">
    <property type="entry name" value="R3H_encore_like"/>
    <property type="match status" value="1"/>
</dbReference>
<sequence length="854" mass="90952">MSFQPLSTPSFSASPAPYISCSPSPSPSLSHTSSSSQLESSLAPSMTSTSPPLTEPANIQSPSRSDSDTFVELEGASSLLADVDPQIIEALKSKDRIYVLKLGEQMESLINDRSVRPRLDLIPATSYQRLLVHRCSAYYKLSPETDPVTKTISVLLSVDSKIPNRRIAALVPAQPSTHPTIKIMRRSTTDRGRSKPHSQAGSIAGEDFELSDVEPSESGSQGGRSNATGSSKKHKTIAEREAAYNEARSRIFMDFEEREKCKEKDLSASSSTISLTSGSVTSAGETSSTCDIDVESVSSPTTESEWSGPAGRDKRDSKRSNGSTRSLRSSAPVFNVCGSSSSRGSRAPSPSSFKYPTLYEPSPAAPPYDGAQPPVQPGYVNPYVYAYPQPPPPSNYIPGYPYYAPYPYPHPQAPMHVPDNSTAHGTMEAYPSPQHAAHPSVYVPYAWSPAQQQQSLPHPPMQHTAQQPSTPSVAPPASQYSTFTPPVPPYGPYPMSMPGYFPQPPHIPHVQTSHPVAQNHGQYPGNGYMHSAGGNDTTPSNRSYPGDLTHSPSMGPKPRGAPPARSAWSYGPGVGMGGFGMNNVDSRPGGGEVVGPRLSSSVSRRPSGNSNTSACGRISAGDEASSTASSSTTSSSSRRTFTSTSSQHPLPARPDWAVGLKPQPTLHATHPRHHDHSMNSRTMSPARNNSQRGHQNPSVSLQPTDFPPLSSMSPTPEKRLPAVAGVWTNLSSTRSILMPGNNTSHGNALANHSNTQSNVTGTPCNTRLEDTDGGFERPPPKGNVELFNPKGVWKPGGAQNRSPPGSSQDKDKIEKLRGEAVASAILVDKMAMVSVEDDDASSNVPKVSPVALAT</sequence>
<organism evidence="3 4">
    <name type="scientific">Suillus placidus</name>
    <dbReference type="NCBI Taxonomy" id="48579"/>
    <lineage>
        <taxon>Eukaryota</taxon>
        <taxon>Fungi</taxon>
        <taxon>Dikarya</taxon>
        <taxon>Basidiomycota</taxon>
        <taxon>Agaricomycotina</taxon>
        <taxon>Agaricomycetes</taxon>
        <taxon>Agaricomycetidae</taxon>
        <taxon>Boletales</taxon>
        <taxon>Suillineae</taxon>
        <taxon>Suillaceae</taxon>
        <taxon>Suillus</taxon>
    </lineage>
</organism>
<evidence type="ECO:0000313" key="3">
    <source>
        <dbReference type="EMBL" id="KAG1768445.1"/>
    </source>
</evidence>
<feature type="compositionally biased region" description="Polar residues" evidence="1">
    <location>
        <begin position="217"/>
        <end position="230"/>
    </location>
</feature>
<dbReference type="EMBL" id="JABBWD010000079">
    <property type="protein sequence ID" value="KAG1768445.1"/>
    <property type="molecule type" value="Genomic_DNA"/>
</dbReference>
<dbReference type="SUPFAM" id="SSF82708">
    <property type="entry name" value="R3H domain"/>
    <property type="match status" value="1"/>
</dbReference>
<feature type="compositionally biased region" description="Acidic residues" evidence="1">
    <location>
        <begin position="206"/>
        <end position="215"/>
    </location>
</feature>
<feature type="compositionally biased region" description="Low complexity" evidence="1">
    <location>
        <begin position="12"/>
        <end position="45"/>
    </location>
</feature>
<comment type="caution">
    <text evidence="3">The sequence shown here is derived from an EMBL/GenBank/DDBJ whole genome shotgun (WGS) entry which is preliminary data.</text>
</comment>
<dbReference type="Gene3D" id="3.30.1370.50">
    <property type="entry name" value="R3H-like domain"/>
    <property type="match status" value="1"/>
</dbReference>